<evidence type="ECO:0000313" key="2">
    <source>
        <dbReference type="EMBL" id="KAL3270652.1"/>
    </source>
</evidence>
<proteinExistence type="predicted"/>
<dbReference type="Proteomes" id="UP001516400">
    <property type="component" value="Unassembled WGS sequence"/>
</dbReference>
<feature type="region of interest" description="Disordered" evidence="1">
    <location>
        <begin position="124"/>
        <end position="143"/>
    </location>
</feature>
<protein>
    <submittedName>
        <fullName evidence="2">Uncharacterized protein</fullName>
    </submittedName>
</protein>
<dbReference type="AlphaFoldDB" id="A0ABD2MWV9"/>
<gene>
    <name evidence="2" type="ORF">HHI36_021181</name>
</gene>
<name>A0ABD2MWV9_9CUCU</name>
<organism evidence="2 3">
    <name type="scientific">Cryptolaemus montrouzieri</name>
    <dbReference type="NCBI Taxonomy" id="559131"/>
    <lineage>
        <taxon>Eukaryota</taxon>
        <taxon>Metazoa</taxon>
        <taxon>Ecdysozoa</taxon>
        <taxon>Arthropoda</taxon>
        <taxon>Hexapoda</taxon>
        <taxon>Insecta</taxon>
        <taxon>Pterygota</taxon>
        <taxon>Neoptera</taxon>
        <taxon>Endopterygota</taxon>
        <taxon>Coleoptera</taxon>
        <taxon>Polyphaga</taxon>
        <taxon>Cucujiformia</taxon>
        <taxon>Coccinelloidea</taxon>
        <taxon>Coccinellidae</taxon>
        <taxon>Scymninae</taxon>
        <taxon>Scymnini</taxon>
        <taxon>Cryptolaemus</taxon>
    </lineage>
</organism>
<dbReference type="EMBL" id="JABFTP020000042">
    <property type="protein sequence ID" value="KAL3270652.1"/>
    <property type="molecule type" value="Genomic_DNA"/>
</dbReference>
<evidence type="ECO:0000256" key="1">
    <source>
        <dbReference type="SAM" id="MobiDB-lite"/>
    </source>
</evidence>
<keyword evidence="3" id="KW-1185">Reference proteome</keyword>
<comment type="caution">
    <text evidence="2">The sequence shown here is derived from an EMBL/GenBank/DDBJ whole genome shotgun (WGS) entry which is preliminary data.</text>
</comment>
<evidence type="ECO:0000313" key="3">
    <source>
        <dbReference type="Proteomes" id="UP001516400"/>
    </source>
</evidence>
<sequence>MPEIKNLTGPYNNVRVPSMNWKEFDCRVTICLFDGKSMVRCDLNGGSTWVRMDVLDNYSTPVQRTFSRIMILRIIELTTAPSSPSGIFSLIKNFRSASKLSKRTKAIRNSNYSPYLRRNFHGDRGAAGERGRRITRDRFSPPEIKGSKESLPFKLCEKLIFYWRLLLSTVETAAGRSPSPAALLNADFEGTED</sequence>
<accession>A0ABD2MWV9</accession>
<reference evidence="2 3" key="1">
    <citation type="journal article" date="2021" name="BMC Biol.">
        <title>Horizontally acquired antibacterial genes associated with adaptive radiation of ladybird beetles.</title>
        <authorList>
            <person name="Li H.S."/>
            <person name="Tang X.F."/>
            <person name="Huang Y.H."/>
            <person name="Xu Z.Y."/>
            <person name="Chen M.L."/>
            <person name="Du X.Y."/>
            <person name="Qiu B.Y."/>
            <person name="Chen P.T."/>
            <person name="Zhang W."/>
            <person name="Slipinski A."/>
            <person name="Escalona H.E."/>
            <person name="Waterhouse R.M."/>
            <person name="Zwick A."/>
            <person name="Pang H."/>
        </authorList>
    </citation>
    <scope>NUCLEOTIDE SEQUENCE [LARGE SCALE GENOMIC DNA]</scope>
    <source>
        <strain evidence="2">SYSU2018</strain>
    </source>
</reference>